<accession>A0ABQ3Q472</accession>
<evidence type="ECO:0000256" key="1">
    <source>
        <dbReference type="ARBA" id="ARBA00022527"/>
    </source>
</evidence>
<evidence type="ECO:0000259" key="3">
    <source>
        <dbReference type="Pfam" id="PF07228"/>
    </source>
</evidence>
<dbReference type="CDD" id="cd16936">
    <property type="entry name" value="HATPase_RsbW-like"/>
    <property type="match status" value="1"/>
</dbReference>
<keyword evidence="1" id="KW-0723">Serine/threonine-protein kinase</keyword>
<dbReference type="PANTHER" id="PTHR35526">
    <property type="entry name" value="ANTI-SIGMA-F FACTOR RSBW-RELATED"/>
    <property type="match status" value="1"/>
</dbReference>
<dbReference type="Pfam" id="PF07228">
    <property type="entry name" value="SpoIIE"/>
    <property type="match status" value="1"/>
</dbReference>
<comment type="caution">
    <text evidence="5">The sequence shown here is derived from an EMBL/GenBank/DDBJ whole genome shotgun (WGS) entry which is preliminary data.</text>
</comment>
<dbReference type="InterPro" id="IPR050267">
    <property type="entry name" value="Anti-sigma-factor_SerPK"/>
</dbReference>
<sequence>MDLPTGAPIGVGGVAFEAVRVPASAGDRLVMCTDGPVRVRAEDIGVGLATRRASAAHPAASTDDACDTIARTLATRGGREDDAALLMARREGLGPDAAAEWRLGGGPARVRRARAVVRERLRAWDPGRLVDPAELLVSELVTTAVRHARRPVVPRLVRGDTLLCEADDDHGPPTLPDAGPEAASGRGLLVVGTLAREWGTSRTATGKTVRAELAPPVPPGGEGPRRGREGTGGPLVGRAGAR</sequence>
<dbReference type="Pfam" id="PF13581">
    <property type="entry name" value="HATPase_c_2"/>
    <property type="match status" value="1"/>
</dbReference>
<name>A0ABQ3Q472_9ACTN</name>
<evidence type="ECO:0000313" key="5">
    <source>
        <dbReference type="EMBL" id="GHI32052.1"/>
    </source>
</evidence>
<dbReference type="InterPro" id="IPR036890">
    <property type="entry name" value="HATPase_C_sf"/>
</dbReference>
<keyword evidence="1" id="KW-0418">Kinase</keyword>
<dbReference type="PANTHER" id="PTHR35526:SF3">
    <property type="entry name" value="ANTI-SIGMA-F FACTOR RSBW"/>
    <property type="match status" value="1"/>
</dbReference>
<keyword evidence="6" id="KW-1185">Reference proteome</keyword>
<dbReference type="Proteomes" id="UP001052655">
    <property type="component" value="Unassembled WGS sequence"/>
</dbReference>
<evidence type="ECO:0008006" key="7">
    <source>
        <dbReference type="Google" id="ProtNLM"/>
    </source>
</evidence>
<dbReference type="Gene3D" id="3.60.40.10">
    <property type="entry name" value="PPM-type phosphatase domain"/>
    <property type="match status" value="1"/>
</dbReference>
<keyword evidence="1" id="KW-0808">Transferase</keyword>
<feature type="region of interest" description="Disordered" evidence="2">
    <location>
        <begin position="199"/>
        <end position="242"/>
    </location>
</feature>
<feature type="domain" description="PPM-type phosphatase" evidence="3">
    <location>
        <begin position="3"/>
        <end position="90"/>
    </location>
</feature>
<dbReference type="InterPro" id="IPR001932">
    <property type="entry name" value="PPM-type_phosphatase-like_dom"/>
</dbReference>
<dbReference type="InterPro" id="IPR036457">
    <property type="entry name" value="PPM-type-like_dom_sf"/>
</dbReference>
<proteinExistence type="predicted"/>
<reference evidence="5" key="1">
    <citation type="submission" date="2024-05" db="EMBL/GenBank/DDBJ databases">
        <title>Whole genome shotgun sequence of Streptomyces daghestanicus NBRC 12762.</title>
        <authorList>
            <person name="Komaki H."/>
            <person name="Tamura T."/>
        </authorList>
    </citation>
    <scope>NUCLEOTIDE SEQUENCE</scope>
    <source>
        <strain evidence="5">NBRC 12762</strain>
    </source>
</reference>
<evidence type="ECO:0000313" key="6">
    <source>
        <dbReference type="Proteomes" id="UP001052655"/>
    </source>
</evidence>
<organism evidence="5 6">
    <name type="scientific">Streptomyces daghestanicus</name>
    <dbReference type="NCBI Taxonomy" id="66885"/>
    <lineage>
        <taxon>Bacteria</taxon>
        <taxon>Bacillati</taxon>
        <taxon>Actinomycetota</taxon>
        <taxon>Actinomycetes</taxon>
        <taxon>Kitasatosporales</taxon>
        <taxon>Streptomycetaceae</taxon>
        <taxon>Streptomyces</taxon>
    </lineage>
</organism>
<gene>
    <name evidence="5" type="ORF">Sdagh_37820</name>
</gene>
<feature type="domain" description="Histidine kinase/HSP90-like ATPase" evidence="4">
    <location>
        <begin position="107"/>
        <end position="211"/>
    </location>
</feature>
<evidence type="ECO:0000259" key="4">
    <source>
        <dbReference type="Pfam" id="PF13581"/>
    </source>
</evidence>
<dbReference type="Gene3D" id="3.30.565.10">
    <property type="entry name" value="Histidine kinase-like ATPase, C-terminal domain"/>
    <property type="match status" value="1"/>
</dbReference>
<dbReference type="EMBL" id="BNDX01000009">
    <property type="protein sequence ID" value="GHI32052.1"/>
    <property type="molecule type" value="Genomic_DNA"/>
</dbReference>
<dbReference type="InterPro" id="IPR003594">
    <property type="entry name" value="HATPase_dom"/>
</dbReference>
<protein>
    <recommendedName>
        <fullName evidence="7">PPM-type phosphatase domain-containing protein</fullName>
    </recommendedName>
</protein>
<evidence type="ECO:0000256" key="2">
    <source>
        <dbReference type="SAM" id="MobiDB-lite"/>
    </source>
</evidence>